<evidence type="ECO:0000313" key="3">
    <source>
        <dbReference type="EMBL" id="SDY61560.1"/>
    </source>
</evidence>
<keyword evidence="2" id="KW-0472">Membrane</keyword>
<dbReference type="PRINTS" id="PR01218">
    <property type="entry name" value="PSTLEXTENSIN"/>
</dbReference>
<feature type="compositionally biased region" description="Low complexity" evidence="1">
    <location>
        <begin position="228"/>
        <end position="245"/>
    </location>
</feature>
<reference evidence="4" key="1">
    <citation type="submission" date="2016-10" db="EMBL/GenBank/DDBJ databases">
        <authorList>
            <person name="Varghese N."/>
            <person name="Submissions S."/>
        </authorList>
    </citation>
    <scope>NUCLEOTIDE SEQUENCE [LARGE SCALE GENOMIC DNA]</scope>
    <source>
        <strain evidence="4">DSM 44718</strain>
    </source>
</reference>
<feature type="compositionally biased region" description="Low complexity" evidence="1">
    <location>
        <begin position="60"/>
        <end position="72"/>
    </location>
</feature>
<feature type="region of interest" description="Disordered" evidence="1">
    <location>
        <begin position="1"/>
        <end position="159"/>
    </location>
</feature>
<accession>A0A1H3LB67</accession>
<gene>
    <name evidence="3" type="ORF">SAMN05421684_0645</name>
</gene>
<dbReference type="Proteomes" id="UP000199632">
    <property type="component" value="Unassembled WGS sequence"/>
</dbReference>
<feature type="compositionally biased region" description="Pro residues" evidence="1">
    <location>
        <begin position="344"/>
        <end position="467"/>
    </location>
</feature>
<feature type="compositionally biased region" description="Low complexity" evidence="1">
    <location>
        <begin position="16"/>
        <end position="26"/>
    </location>
</feature>
<evidence type="ECO:0000313" key="4">
    <source>
        <dbReference type="Proteomes" id="UP000199632"/>
    </source>
</evidence>
<dbReference type="EMBL" id="FNQB01000001">
    <property type="protein sequence ID" value="SDY61560.1"/>
    <property type="molecule type" value="Genomic_DNA"/>
</dbReference>
<name>A0A1H3LB67_9ACTN</name>
<feature type="compositionally biased region" description="Low complexity" evidence="1">
    <location>
        <begin position="189"/>
        <end position="202"/>
    </location>
</feature>
<proteinExistence type="predicted"/>
<dbReference type="InterPro" id="IPR003882">
    <property type="entry name" value="Pistil_extensin"/>
</dbReference>
<sequence>MDEKPQQSNDAQIDESAPPSGLAADLPPLPAPPPVGTVLPKSAGEEELPEAYEPPPPPADGGALWPDPAPGWTRPTPVSEISHIPTAPAGATTTSAVGRASVRTSTAPDAEHVAAPSVPGTYRAGESAAPAEAPLPTRAAPITPVAAKGPVPPLDRRVPKVPVADESPWSGFAVPFNKAEQESPGYVRPEPAAGPSATPAAPGYSLPGVEPVATEGDPAASAIPAQRSGWSASTPPAAAPLAAGEAVGQPVEAAKPAGVVKARVTVPGARRPSAADLPYGVPSVSSGSARVYRAGEADLGGGAPKSGSGPAEPDPEPEPDRPRPDEPRPDQPEPAPDEPKPAEPEPGPGPDRPVPGRRPTPPPEPTPEPPLRPQPPFPGPEPAPSPFPAPGPTPSPAPGPTPSPAPGPGPTPPGPPPVPPSPVPQPPPSPVPPVPEPQPPTPPGPPVPPPGPPPGPSPAPPFPPPPVTAAAASTTPAPALPSWPESINPTAPGTSPAAADYHRWAQGQRPGRLYGQSDEPPAQMTTAYPAATLDNSGSLTGHILAQGRSEPAPAKRSYAKVGLFLAVGLGVLIGIGVLVVLFVSNSITGFLG</sequence>
<keyword evidence="4" id="KW-1185">Reference proteome</keyword>
<feature type="compositionally biased region" description="Polar residues" evidence="1">
    <location>
        <begin position="1"/>
        <end position="11"/>
    </location>
</feature>
<dbReference type="OrthoDB" id="3405841at2"/>
<feature type="compositionally biased region" description="Basic and acidic residues" evidence="1">
    <location>
        <begin position="318"/>
        <end position="343"/>
    </location>
</feature>
<feature type="compositionally biased region" description="Low complexity" evidence="1">
    <location>
        <begin position="85"/>
        <end position="96"/>
    </location>
</feature>
<protein>
    <submittedName>
        <fullName evidence="3">Uncharacterized protein</fullName>
    </submittedName>
</protein>
<organism evidence="3 4">
    <name type="scientific">Asanoa ishikariensis</name>
    <dbReference type="NCBI Taxonomy" id="137265"/>
    <lineage>
        <taxon>Bacteria</taxon>
        <taxon>Bacillati</taxon>
        <taxon>Actinomycetota</taxon>
        <taxon>Actinomycetes</taxon>
        <taxon>Micromonosporales</taxon>
        <taxon>Micromonosporaceae</taxon>
        <taxon>Asanoa</taxon>
    </lineage>
</organism>
<dbReference type="RefSeq" id="WP_090786880.1">
    <property type="nucleotide sequence ID" value="NZ_BOND01000015.1"/>
</dbReference>
<feature type="region of interest" description="Disordered" evidence="1">
    <location>
        <begin position="268"/>
        <end position="498"/>
    </location>
</feature>
<keyword evidence="2" id="KW-0812">Transmembrane</keyword>
<dbReference type="STRING" id="137265.SAMN05421684_0645"/>
<feature type="region of interest" description="Disordered" evidence="1">
    <location>
        <begin position="180"/>
        <end position="245"/>
    </location>
</feature>
<feature type="transmembrane region" description="Helical" evidence="2">
    <location>
        <begin position="561"/>
        <end position="583"/>
    </location>
</feature>
<evidence type="ECO:0000256" key="1">
    <source>
        <dbReference type="SAM" id="MobiDB-lite"/>
    </source>
</evidence>
<dbReference type="AlphaFoldDB" id="A0A1H3LB67"/>
<feature type="compositionally biased region" description="Low complexity" evidence="1">
    <location>
        <begin position="468"/>
        <end position="477"/>
    </location>
</feature>
<keyword evidence="2" id="KW-1133">Transmembrane helix</keyword>
<evidence type="ECO:0000256" key="2">
    <source>
        <dbReference type="SAM" id="Phobius"/>
    </source>
</evidence>